<name>A0A480FEW5_PIG</name>
<feature type="region of interest" description="Disordered" evidence="1">
    <location>
        <begin position="157"/>
        <end position="176"/>
    </location>
</feature>
<keyword evidence="2" id="KW-0966">Cell projection</keyword>
<keyword evidence="2" id="KW-0969">Cilium</keyword>
<keyword evidence="2" id="KW-0282">Flagellum</keyword>
<reference evidence="2" key="1">
    <citation type="journal article" date="2019" name="PeerJ">
        <title>Genes of the pig, Sus scrofa, reconstructed with EvidentialGene.</title>
        <authorList>
            <person name="Gilbert D.G."/>
        </authorList>
    </citation>
    <scope>NUCLEOTIDE SEQUENCE</scope>
</reference>
<accession>A0A480FEW5</accession>
<dbReference type="EMBL" id="DQIR01056324">
    <property type="protein sequence ID" value="HDA11800.1"/>
    <property type="molecule type" value="Transcribed_RNA"/>
</dbReference>
<dbReference type="EMBL" id="DQIR01042972">
    <property type="protein sequence ID" value="HCZ98447.1"/>
    <property type="molecule type" value="Transcribed_RNA"/>
</dbReference>
<evidence type="ECO:0000313" key="2">
    <source>
        <dbReference type="EMBL" id="HCZ98447.1"/>
    </source>
</evidence>
<sequence length="296" mass="31199">MPCAHHHPQAAIHPSVQGPYLLITLVLAKMEDAGFELQLGGRLLLLGNGHHQCGDPLLQLVDLPVHADLGVFQGEAQLLQGLLHFLGVLDQREVLLFQLHEDIQELLGLREVQLQLLQPEPHVGVDSGGLLAPPPQRGTDLPVAVWVLLHWEGRAGPAESRGQGTHGGPRAVSSSPTPCPLLCPSGQGTGTNLCSAPLPSHGSGRRVSTSISSSFSLRIKLCLLPGACGPPAPRLLCSCPPALSRYQHPLRTCAPAAPICHSFSKCHLLSDLALVALVPDGPTHSCCDTHATSNGP</sequence>
<proteinExistence type="predicted"/>
<organism evidence="2">
    <name type="scientific">Sus scrofa</name>
    <name type="common">Pig</name>
    <dbReference type="NCBI Taxonomy" id="9823"/>
    <lineage>
        <taxon>Eukaryota</taxon>
        <taxon>Metazoa</taxon>
        <taxon>Chordata</taxon>
        <taxon>Craniata</taxon>
        <taxon>Vertebrata</taxon>
        <taxon>Euteleostomi</taxon>
        <taxon>Mammalia</taxon>
        <taxon>Eutheria</taxon>
        <taxon>Laurasiatheria</taxon>
        <taxon>Artiodactyla</taxon>
        <taxon>Suina</taxon>
        <taxon>Suidae</taxon>
        <taxon>Sus</taxon>
    </lineage>
</organism>
<evidence type="ECO:0000256" key="1">
    <source>
        <dbReference type="SAM" id="MobiDB-lite"/>
    </source>
</evidence>
<protein>
    <submittedName>
        <fullName evidence="2">Cilia-and flagella-associated protein 100 isoform X1</fullName>
    </submittedName>
</protein>
<dbReference type="AlphaFoldDB" id="A0A480FEW5"/>